<keyword evidence="2" id="KW-0539">Nucleus</keyword>
<evidence type="ECO:0000256" key="3">
    <source>
        <dbReference type="SAM" id="MobiDB-lite"/>
    </source>
</evidence>
<dbReference type="Gene3D" id="1.10.30.10">
    <property type="entry name" value="High mobility group box domain"/>
    <property type="match status" value="2"/>
</dbReference>
<feature type="region of interest" description="Disordered" evidence="3">
    <location>
        <begin position="393"/>
        <end position="452"/>
    </location>
</feature>
<accession>A0A1Z5JCZ7</accession>
<evidence type="ECO:0000256" key="2">
    <source>
        <dbReference type="PROSITE-ProRule" id="PRU00267"/>
    </source>
</evidence>
<dbReference type="EMBL" id="BDSP01000045">
    <property type="protein sequence ID" value="GAX11875.1"/>
    <property type="molecule type" value="Genomic_DNA"/>
</dbReference>
<dbReference type="InterPro" id="IPR050342">
    <property type="entry name" value="HMGB"/>
</dbReference>
<evidence type="ECO:0000256" key="4">
    <source>
        <dbReference type="SAM" id="Phobius"/>
    </source>
</evidence>
<feature type="transmembrane region" description="Helical" evidence="4">
    <location>
        <begin position="24"/>
        <end position="46"/>
    </location>
</feature>
<protein>
    <recommendedName>
        <fullName evidence="5">HMG box domain-containing protein</fullName>
    </recommendedName>
</protein>
<feature type="compositionally biased region" description="Basic and acidic residues" evidence="3">
    <location>
        <begin position="250"/>
        <end position="278"/>
    </location>
</feature>
<feature type="compositionally biased region" description="Low complexity" evidence="3">
    <location>
        <begin position="411"/>
        <end position="422"/>
    </location>
</feature>
<feature type="DNA-binding region" description="HMG box" evidence="2">
    <location>
        <begin position="178"/>
        <end position="247"/>
    </location>
</feature>
<organism evidence="6 7">
    <name type="scientific">Fistulifera solaris</name>
    <name type="common">Oleaginous diatom</name>
    <dbReference type="NCBI Taxonomy" id="1519565"/>
    <lineage>
        <taxon>Eukaryota</taxon>
        <taxon>Sar</taxon>
        <taxon>Stramenopiles</taxon>
        <taxon>Ochrophyta</taxon>
        <taxon>Bacillariophyta</taxon>
        <taxon>Bacillariophyceae</taxon>
        <taxon>Bacillariophycidae</taxon>
        <taxon>Naviculales</taxon>
        <taxon>Naviculaceae</taxon>
        <taxon>Fistulifera</taxon>
    </lineage>
</organism>
<dbReference type="InterPro" id="IPR036910">
    <property type="entry name" value="HMG_box_dom_sf"/>
</dbReference>
<feature type="compositionally biased region" description="Basic residues" evidence="3">
    <location>
        <begin position="438"/>
        <end position="452"/>
    </location>
</feature>
<evidence type="ECO:0000259" key="5">
    <source>
        <dbReference type="PROSITE" id="PS50118"/>
    </source>
</evidence>
<dbReference type="PROSITE" id="PS50118">
    <property type="entry name" value="HMG_BOX_2"/>
    <property type="match status" value="2"/>
</dbReference>
<feature type="region of interest" description="Disordered" evidence="3">
    <location>
        <begin position="62"/>
        <end position="184"/>
    </location>
</feature>
<gene>
    <name evidence="6" type="ORF">FisN_20Lh068</name>
</gene>
<evidence type="ECO:0000256" key="1">
    <source>
        <dbReference type="ARBA" id="ARBA00023125"/>
    </source>
</evidence>
<dbReference type="InterPro" id="IPR009071">
    <property type="entry name" value="HMG_box_dom"/>
</dbReference>
<sequence>MVQDIRTEQVLTELDMTSAKSESALWSILGFYFSIIFGLLAVLILLKTIKLGRWLDFTSSVAEEEEEEEEEVNTEVEKPATPAKATKSPAKKTEKANLYALPPKNLNGSTKLSPARITATKKTASPTKKSAKTTTPSTAARTPPRGVQVANKTPTSKRSSEAVSTTGRKRAKRDPHAPKRPKSAYLLFQNEKRAELSQANPQMSSTEVMVLVSHLWKNVYTEAQKQPYLDKETALKEQYKIESAAYQASKKGDEAEHVEKTNDKKLEKSPRRPKDPNAPKRPKTAFLVFNSDAQVRQTLKAQFPAASPQEIMRLLGERWATMTPHDKQPYEEIAQQEHAVYKVEKEAYDQKKAAVDVNPQAQSSDIMVKEAPAEKGGRTGFWENVSNLFNLSDVKEIKKKNSPTTKKTKPSSKTTPVKAKTTPAKKKTLSVPILSSKRALRSGKRKTRSSTP</sequence>
<dbReference type="InParanoid" id="A0A1Z5JCZ7"/>
<name>A0A1Z5JCZ7_FISSO</name>
<keyword evidence="1 2" id="KW-0238">DNA-binding</keyword>
<feature type="compositionally biased region" description="Polar residues" evidence="3">
    <location>
        <begin position="150"/>
        <end position="166"/>
    </location>
</feature>
<feature type="compositionally biased region" description="Basic residues" evidence="3">
    <location>
        <begin position="167"/>
        <end position="182"/>
    </location>
</feature>
<evidence type="ECO:0000313" key="6">
    <source>
        <dbReference type="EMBL" id="GAX11875.1"/>
    </source>
</evidence>
<feature type="compositionally biased region" description="Low complexity" evidence="3">
    <location>
        <begin position="79"/>
        <end position="88"/>
    </location>
</feature>
<dbReference type="SUPFAM" id="SSF47095">
    <property type="entry name" value="HMG-box"/>
    <property type="match status" value="2"/>
</dbReference>
<feature type="domain" description="HMG box" evidence="5">
    <location>
        <begin position="279"/>
        <end position="349"/>
    </location>
</feature>
<dbReference type="Proteomes" id="UP000198406">
    <property type="component" value="Unassembled WGS sequence"/>
</dbReference>
<comment type="caution">
    <text evidence="6">The sequence shown here is derived from an EMBL/GenBank/DDBJ whole genome shotgun (WGS) entry which is preliminary data.</text>
</comment>
<feature type="region of interest" description="Disordered" evidence="3">
    <location>
        <begin position="246"/>
        <end position="283"/>
    </location>
</feature>
<dbReference type="GO" id="GO:0003677">
    <property type="term" value="F:DNA binding"/>
    <property type="evidence" value="ECO:0007669"/>
    <property type="project" value="UniProtKB-UniRule"/>
</dbReference>
<dbReference type="PANTHER" id="PTHR48112">
    <property type="entry name" value="HIGH MOBILITY GROUP PROTEIN DSP1"/>
    <property type="match status" value="1"/>
</dbReference>
<dbReference type="Pfam" id="PF00505">
    <property type="entry name" value="HMG_box"/>
    <property type="match status" value="2"/>
</dbReference>
<keyword evidence="4" id="KW-1133">Transmembrane helix</keyword>
<keyword evidence="4" id="KW-0812">Transmembrane</keyword>
<feature type="compositionally biased region" description="Acidic residues" evidence="3">
    <location>
        <begin position="62"/>
        <end position="74"/>
    </location>
</feature>
<feature type="compositionally biased region" description="Low complexity" evidence="3">
    <location>
        <begin position="118"/>
        <end position="145"/>
    </location>
</feature>
<feature type="DNA-binding region" description="HMG box" evidence="2">
    <location>
        <begin position="279"/>
        <end position="349"/>
    </location>
</feature>
<dbReference type="GO" id="GO:0005634">
    <property type="term" value="C:nucleus"/>
    <property type="evidence" value="ECO:0007669"/>
    <property type="project" value="UniProtKB-UniRule"/>
</dbReference>
<dbReference type="CDD" id="cd00084">
    <property type="entry name" value="HMG-box_SF"/>
    <property type="match status" value="1"/>
</dbReference>
<proteinExistence type="predicted"/>
<reference evidence="6 7" key="1">
    <citation type="journal article" date="2015" name="Plant Cell">
        <title>Oil accumulation by the oleaginous diatom Fistulifera solaris as revealed by the genome and transcriptome.</title>
        <authorList>
            <person name="Tanaka T."/>
            <person name="Maeda Y."/>
            <person name="Veluchamy A."/>
            <person name="Tanaka M."/>
            <person name="Abida H."/>
            <person name="Marechal E."/>
            <person name="Bowler C."/>
            <person name="Muto M."/>
            <person name="Sunaga Y."/>
            <person name="Tanaka M."/>
            <person name="Yoshino T."/>
            <person name="Taniguchi T."/>
            <person name="Fukuda Y."/>
            <person name="Nemoto M."/>
            <person name="Matsumoto M."/>
            <person name="Wong P.S."/>
            <person name="Aburatani S."/>
            <person name="Fujibuchi W."/>
        </authorList>
    </citation>
    <scope>NUCLEOTIDE SEQUENCE [LARGE SCALE GENOMIC DNA]</scope>
    <source>
        <strain evidence="6 7">JPCC DA0580</strain>
    </source>
</reference>
<dbReference type="SMART" id="SM00398">
    <property type="entry name" value="HMG"/>
    <property type="match status" value="2"/>
</dbReference>
<keyword evidence="7" id="KW-1185">Reference proteome</keyword>
<dbReference type="CDD" id="cd22005">
    <property type="entry name" value="HMG-box_AtHMGB1-like"/>
    <property type="match status" value="1"/>
</dbReference>
<dbReference type="OrthoDB" id="1919336at2759"/>
<feature type="compositionally biased region" description="Basic residues" evidence="3">
    <location>
        <begin position="397"/>
        <end position="410"/>
    </location>
</feature>
<keyword evidence="4" id="KW-0472">Membrane</keyword>
<evidence type="ECO:0000313" key="7">
    <source>
        <dbReference type="Proteomes" id="UP000198406"/>
    </source>
</evidence>
<dbReference type="PANTHER" id="PTHR48112:SF22">
    <property type="entry name" value="MITOCHONDRIAL TRANSCRIPTION FACTOR A, ISOFORM B"/>
    <property type="match status" value="1"/>
</dbReference>
<feature type="domain" description="HMG box" evidence="5">
    <location>
        <begin position="178"/>
        <end position="247"/>
    </location>
</feature>
<dbReference type="AlphaFoldDB" id="A0A1Z5JCZ7"/>